<organism evidence="1 2">
    <name type="scientific">Propioniciclava sinopodophylli</name>
    <dbReference type="NCBI Taxonomy" id="1837344"/>
    <lineage>
        <taxon>Bacteria</taxon>
        <taxon>Bacillati</taxon>
        <taxon>Actinomycetota</taxon>
        <taxon>Actinomycetes</taxon>
        <taxon>Propionibacteriales</taxon>
        <taxon>Propionibacteriaceae</taxon>
        <taxon>Propioniciclava</taxon>
    </lineage>
</organism>
<dbReference type="OrthoDB" id="329282at2"/>
<dbReference type="EMBL" id="SDMQ01000007">
    <property type="protein sequence ID" value="TBT84640.1"/>
    <property type="molecule type" value="Genomic_DNA"/>
</dbReference>
<gene>
    <name evidence="1" type="ORF">ET989_08210</name>
</gene>
<keyword evidence="2" id="KW-1185">Reference proteome</keyword>
<reference evidence="1 2" key="1">
    <citation type="submission" date="2019-01" db="EMBL/GenBank/DDBJ databases">
        <title>Lactibacter flavus gen. nov., sp. nov., a novel bacterium of the family Propionibacteriaceae isolated from raw milk and dairy products.</title>
        <authorList>
            <person name="Huptas C."/>
            <person name="Wenning M."/>
            <person name="Breitenwieser F."/>
            <person name="Doll E."/>
            <person name="Von Neubeck M."/>
            <person name="Busse H.-J."/>
            <person name="Scherer S."/>
        </authorList>
    </citation>
    <scope>NUCLEOTIDE SEQUENCE [LARGE SCALE GENOMIC DNA]</scope>
    <source>
        <strain evidence="1 2">KCTC 33808</strain>
    </source>
</reference>
<protein>
    <submittedName>
        <fullName evidence="1">DoxX family membrane protein</fullName>
    </submittedName>
</protein>
<evidence type="ECO:0000313" key="1">
    <source>
        <dbReference type="EMBL" id="TBT84640.1"/>
    </source>
</evidence>
<dbReference type="Proteomes" id="UP000292373">
    <property type="component" value="Unassembled WGS sequence"/>
</dbReference>
<comment type="caution">
    <text evidence="1">The sequence shown here is derived from an EMBL/GenBank/DDBJ whole genome shotgun (WGS) entry which is preliminary data.</text>
</comment>
<evidence type="ECO:0000313" key="2">
    <source>
        <dbReference type="Proteomes" id="UP000292373"/>
    </source>
</evidence>
<dbReference type="AlphaFoldDB" id="A0A4Q9KDB1"/>
<name>A0A4Q9KDB1_9ACTN</name>
<dbReference type="RefSeq" id="WP_131168064.1">
    <property type="nucleotide sequence ID" value="NZ_CANLBI010000003.1"/>
</dbReference>
<proteinExistence type="predicted"/>
<accession>A0A4Q9KDB1</accession>
<sequence>MNLVRGIGRLLLGGYFIVQGAKAVKDPAQFAPAAGPIAQRFVPLAQRTLPPEASAYVPEDPDTLVRLNGALSVLGGLGMATGLGRRGGGYLAAASLVPHVLAANAQGNTEAEKQTMRAQLLKNLALLGAALVVSQDTAGQPSLLWRAHDTRKRLATEAERTASIVARRTGNTGKALAKDIRHFKRQAELQSKLALKNLESALP</sequence>